<organism evidence="1 2">
    <name type="scientific">Bordetella ansorpii</name>
    <dbReference type="NCBI Taxonomy" id="288768"/>
    <lineage>
        <taxon>Bacteria</taxon>
        <taxon>Pseudomonadati</taxon>
        <taxon>Pseudomonadota</taxon>
        <taxon>Betaproteobacteria</taxon>
        <taxon>Burkholderiales</taxon>
        <taxon>Alcaligenaceae</taxon>
        <taxon>Bordetella</taxon>
    </lineage>
</organism>
<dbReference type="SUPFAM" id="SSF53756">
    <property type="entry name" value="UDP-Glycosyltransferase/glycogen phosphorylase"/>
    <property type="match status" value="1"/>
</dbReference>
<evidence type="ECO:0000313" key="1">
    <source>
        <dbReference type="EMBL" id="SAI51778.1"/>
    </source>
</evidence>
<dbReference type="Gene3D" id="3.40.50.2000">
    <property type="entry name" value="Glycogen Phosphorylase B"/>
    <property type="match status" value="2"/>
</dbReference>
<dbReference type="AlphaFoldDB" id="A0A157R1E4"/>
<reference evidence="1 2" key="1">
    <citation type="submission" date="2016-03" db="EMBL/GenBank/DDBJ databases">
        <authorList>
            <consortium name="Pathogen Informatics"/>
        </authorList>
    </citation>
    <scope>NUCLEOTIDE SEQUENCE [LARGE SCALE GENOMIC DNA]</scope>
    <source>
        <strain evidence="1 2">NCTC13364</strain>
    </source>
</reference>
<gene>
    <name evidence="1" type="ORF">SAMEA1982600_04342</name>
</gene>
<dbReference type="Proteomes" id="UP000077037">
    <property type="component" value="Unassembled WGS sequence"/>
</dbReference>
<name>A0A157R1E4_9BORD</name>
<dbReference type="Pfam" id="PF13692">
    <property type="entry name" value="Glyco_trans_1_4"/>
    <property type="match status" value="1"/>
</dbReference>
<protein>
    <submittedName>
        <fullName evidence="1">Sugar transferase, PEP-CTERM/EpsH1 system associated</fullName>
    </submittedName>
</protein>
<sequence>MQVTVISPNGLQELSGGGLYLRSLVQGLAEAAPVRAVRVLSKRMTGASAGYRHPQIQQIEFAKNRLLDVAARVLLRPTFLGLYHRAIARHCADADVVFLHNTRCGGIMRMLRARYPDKKFVMVSDNVEADLHDQRSAGKSGLRRLLAGIESHAVRGAEACCRSADALTFITRTDAELYARMFGPVTRQAVLPITVKAPDAGVQAAAPTRPTVLFTGHFGFPPNVDSLRIFVRVAQAVNQGRAEHERIAFVAAGANLGKLALDDAPGLTCHDSPSVAQMDLLFRSATAYLAPVKWGSGMKTKVAEALSYSLAVVALPNAGVGYEALQEDATLSRALDVVGDEADLPTRTLACLQHAPSDSRAIAWQAYSQFYSTASQARRLEAILKQLGA</sequence>
<dbReference type="EMBL" id="FKBS01000025">
    <property type="protein sequence ID" value="SAI51778.1"/>
    <property type="molecule type" value="Genomic_DNA"/>
</dbReference>
<keyword evidence="1" id="KW-0808">Transferase</keyword>
<proteinExistence type="predicted"/>
<accession>A0A157R1E4</accession>
<evidence type="ECO:0000313" key="2">
    <source>
        <dbReference type="Proteomes" id="UP000077037"/>
    </source>
</evidence>
<dbReference type="GO" id="GO:0016740">
    <property type="term" value="F:transferase activity"/>
    <property type="evidence" value="ECO:0007669"/>
    <property type="project" value="UniProtKB-KW"/>
</dbReference>